<sequence length="51" mass="5362">MCGVGSRVVLGVVGIPVDSSMLSSPDDDNKDIVLWRGMVLLMDLGVGFVVI</sequence>
<protein>
    <submittedName>
        <fullName evidence="2">Uncharacterized protein</fullName>
    </submittedName>
</protein>
<keyword evidence="3" id="KW-1185">Reference proteome</keyword>
<name>A0A3F3Q4T2_9EURO</name>
<evidence type="ECO:0000313" key="3">
    <source>
        <dbReference type="Proteomes" id="UP000253729"/>
    </source>
</evidence>
<keyword evidence="1" id="KW-1133">Transmembrane helix</keyword>
<dbReference type="RefSeq" id="XP_026627235.1">
    <property type="nucleotide sequence ID" value="XM_026766010.1"/>
</dbReference>
<accession>A0A3F3Q4T2</accession>
<evidence type="ECO:0000256" key="1">
    <source>
        <dbReference type="SAM" id="Phobius"/>
    </source>
</evidence>
<keyword evidence="1" id="KW-0812">Transmembrane</keyword>
<feature type="transmembrane region" description="Helical" evidence="1">
    <location>
        <begin position="32"/>
        <end position="50"/>
    </location>
</feature>
<gene>
    <name evidence="2" type="ORF">BDQ94DRAFT_142294</name>
</gene>
<dbReference type="GeneID" id="38134366"/>
<organism evidence="2 3">
    <name type="scientific">Aspergillus welwitschiae</name>
    <dbReference type="NCBI Taxonomy" id="1341132"/>
    <lineage>
        <taxon>Eukaryota</taxon>
        <taxon>Fungi</taxon>
        <taxon>Dikarya</taxon>
        <taxon>Ascomycota</taxon>
        <taxon>Pezizomycotina</taxon>
        <taxon>Eurotiomycetes</taxon>
        <taxon>Eurotiomycetidae</taxon>
        <taxon>Eurotiales</taxon>
        <taxon>Aspergillaceae</taxon>
        <taxon>Aspergillus</taxon>
        <taxon>Aspergillus subgen. Circumdati</taxon>
    </lineage>
</organism>
<keyword evidence="1" id="KW-0472">Membrane</keyword>
<evidence type="ECO:0000313" key="2">
    <source>
        <dbReference type="EMBL" id="RDH34213.1"/>
    </source>
</evidence>
<reference evidence="2 3" key="1">
    <citation type="submission" date="2018-07" db="EMBL/GenBank/DDBJ databases">
        <title>The genomes of Aspergillus section Nigri reveals drivers in fungal speciation.</title>
        <authorList>
            <consortium name="DOE Joint Genome Institute"/>
            <person name="Vesth T.C."/>
            <person name="Nybo J."/>
            <person name="Theobald S."/>
            <person name="Brandl J."/>
            <person name="Frisvad J.C."/>
            <person name="Nielsen K.F."/>
            <person name="Lyhne E.K."/>
            <person name="Kogle M.E."/>
            <person name="Kuo A."/>
            <person name="Riley R."/>
            <person name="Clum A."/>
            <person name="Nolan M."/>
            <person name="Lipzen A."/>
            <person name="Salamov A."/>
            <person name="Henrissat B."/>
            <person name="Wiebenga A."/>
            <person name="De vries R.P."/>
            <person name="Grigoriev I.V."/>
            <person name="Mortensen U.H."/>
            <person name="Andersen M.R."/>
            <person name="Baker S.E."/>
        </authorList>
    </citation>
    <scope>NUCLEOTIDE SEQUENCE [LARGE SCALE GENOMIC DNA]</scope>
    <source>
        <strain evidence="2 3">CBS 139.54b</strain>
    </source>
</reference>
<dbReference type="Proteomes" id="UP000253729">
    <property type="component" value="Unassembled WGS sequence"/>
</dbReference>
<dbReference type="EMBL" id="KZ852044">
    <property type="protein sequence ID" value="RDH34213.1"/>
    <property type="molecule type" value="Genomic_DNA"/>
</dbReference>
<dbReference type="AlphaFoldDB" id="A0A3F3Q4T2"/>
<proteinExistence type="predicted"/>